<comment type="caution">
    <text evidence="2">The sequence shown here is derived from an EMBL/GenBank/DDBJ whole genome shotgun (WGS) entry which is preliminary data.</text>
</comment>
<sequence>MDRINRILIHPEYKQAMNKNFKAERKRIFCKHGIEHQLDVARIAYIMALEQGLHFSKEVIYAASLLHDIGRYLEYEGKLSHEEGSVLLGKDILIDSGFSQEETGLILDGIKSHRTKDSDPKSFQGIIYMADKMSRNCFECNSRELCNWTEDKKNKGINI</sequence>
<dbReference type="SMART" id="SM00471">
    <property type="entry name" value="HDc"/>
    <property type="match status" value="1"/>
</dbReference>
<evidence type="ECO:0000313" key="2">
    <source>
        <dbReference type="EMBL" id="ROR28154.1"/>
    </source>
</evidence>
<dbReference type="NCBIfam" id="TIGR00277">
    <property type="entry name" value="HDIG"/>
    <property type="match status" value="1"/>
</dbReference>
<keyword evidence="3" id="KW-1185">Reference proteome</keyword>
<reference evidence="2 3" key="1">
    <citation type="submission" date="2018-11" db="EMBL/GenBank/DDBJ databases">
        <title>Genomic Encyclopedia of Type Strains, Phase IV (KMG-IV): sequencing the most valuable type-strain genomes for metagenomic binning, comparative biology and taxonomic classification.</title>
        <authorList>
            <person name="Goeker M."/>
        </authorList>
    </citation>
    <scope>NUCLEOTIDE SEQUENCE [LARGE SCALE GENOMIC DNA]</scope>
    <source>
        <strain evidence="2 3">DSM 26537</strain>
    </source>
</reference>
<gene>
    <name evidence="2" type="ORF">EDD66_10592</name>
</gene>
<evidence type="ECO:0000313" key="3">
    <source>
        <dbReference type="Proteomes" id="UP000273083"/>
    </source>
</evidence>
<dbReference type="InterPro" id="IPR006675">
    <property type="entry name" value="HDIG_dom"/>
</dbReference>
<dbReference type="SUPFAM" id="SSF109604">
    <property type="entry name" value="HD-domain/PDEase-like"/>
    <property type="match status" value="1"/>
</dbReference>
<dbReference type="Pfam" id="PF01966">
    <property type="entry name" value="HD"/>
    <property type="match status" value="1"/>
</dbReference>
<organism evidence="2 3">
    <name type="scientific">Mobilisporobacter senegalensis</name>
    <dbReference type="NCBI Taxonomy" id="1329262"/>
    <lineage>
        <taxon>Bacteria</taxon>
        <taxon>Bacillati</taxon>
        <taxon>Bacillota</taxon>
        <taxon>Clostridia</taxon>
        <taxon>Lachnospirales</taxon>
        <taxon>Lachnospiraceae</taxon>
        <taxon>Mobilisporobacter</taxon>
    </lineage>
</organism>
<name>A0A3N1XN98_9FIRM</name>
<dbReference type="AlphaFoldDB" id="A0A3N1XN98"/>
<feature type="domain" description="HD" evidence="1">
    <location>
        <begin position="33"/>
        <end position="136"/>
    </location>
</feature>
<evidence type="ECO:0000259" key="1">
    <source>
        <dbReference type="PROSITE" id="PS51831"/>
    </source>
</evidence>
<accession>A0A3N1XN98</accession>
<dbReference type="Proteomes" id="UP000273083">
    <property type="component" value="Unassembled WGS sequence"/>
</dbReference>
<dbReference type="PROSITE" id="PS51831">
    <property type="entry name" value="HD"/>
    <property type="match status" value="1"/>
</dbReference>
<protein>
    <recommendedName>
        <fullName evidence="1">HD domain-containing protein</fullName>
    </recommendedName>
</protein>
<dbReference type="Gene3D" id="1.10.3210.10">
    <property type="entry name" value="Hypothetical protein af1432"/>
    <property type="match status" value="1"/>
</dbReference>
<dbReference type="EMBL" id="RJVG01000005">
    <property type="protein sequence ID" value="ROR28154.1"/>
    <property type="molecule type" value="Genomic_DNA"/>
</dbReference>
<proteinExistence type="predicted"/>
<dbReference type="InterPro" id="IPR006674">
    <property type="entry name" value="HD_domain"/>
</dbReference>
<dbReference type="OrthoDB" id="1669667at2"/>
<dbReference type="CDD" id="cd00077">
    <property type="entry name" value="HDc"/>
    <property type="match status" value="1"/>
</dbReference>
<dbReference type="RefSeq" id="WP_123609339.1">
    <property type="nucleotide sequence ID" value="NZ_RJVG01000005.1"/>
</dbReference>
<dbReference type="InterPro" id="IPR003607">
    <property type="entry name" value="HD/PDEase_dom"/>
</dbReference>